<feature type="domain" description="HTH tetR-type" evidence="5">
    <location>
        <begin position="6"/>
        <end position="66"/>
    </location>
</feature>
<evidence type="ECO:0000256" key="2">
    <source>
        <dbReference type="ARBA" id="ARBA00023125"/>
    </source>
</evidence>
<gene>
    <name evidence="6" type="ORF">ATK74_2108</name>
</gene>
<evidence type="ECO:0000313" key="6">
    <source>
        <dbReference type="EMBL" id="PFG17535.1"/>
    </source>
</evidence>
<dbReference type="EMBL" id="PDJC01000001">
    <property type="protein sequence ID" value="PFG17535.1"/>
    <property type="molecule type" value="Genomic_DNA"/>
</dbReference>
<keyword evidence="3" id="KW-0804">Transcription</keyword>
<dbReference type="Pfam" id="PF13305">
    <property type="entry name" value="TetR_C_33"/>
    <property type="match status" value="1"/>
</dbReference>
<dbReference type="PANTHER" id="PTHR30055">
    <property type="entry name" value="HTH-TYPE TRANSCRIPTIONAL REGULATOR RUTR"/>
    <property type="match status" value="1"/>
</dbReference>
<evidence type="ECO:0000256" key="3">
    <source>
        <dbReference type="ARBA" id="ARBA00023163"/>
    </source>
</evidence>
<dbReference type="GO" id="GO:0000976">
    <property type="term" value="F:transcription cis-regulatory region binding"/>
    <property type="evidence" value="ECO:0007669"/>
    <property type="project" value="TreeGrafter"/>
</dbReference>
<dbReference type="SUPFAM" id="SSF46689">
    <property type="entry name" value="Homeodomain-like"/>
    <property type="match status" value="1"/>
</dbReference>
<dbReference type="OrthoDB" id="71867at2"/>
<reference evidence="6 7" key="1">
    <citation type="submission" date="2017-10" db="EMBL/GenBank/DDBJ databases">
        <title>Sequencing the genomes of 1000 actinobacteria strains.</title>
        <authorList>
            <person name="Klenk H.-P."/>
        </authorList>
    </citation>
    <scope>NUCLEOTIDE SEQUENCE [LARGE SCALE GENOMIC DNA]</scope>
    <source>
        <strain evidence="6 7">DSM 15597</strain>
    </source>
</reference>
<dbReference type="InterPro" id="IPR009057">
    <property type="entry name" value="Homeodomain-like_sf"/>
</dbReference>
<comment type="caution">
    <text evidence="6">The sequence shown here is derived from an EMBL/GenBank/DDBJ whole genome shotgun (WGS) entry which is preliminary data.</text>
</comment>
<proteinExistence type="predicted"/>
<dbReference type="GO" id="GO:0003700">
    <property type="term" value="F:DNA-binding transcription factor activity"/>
    <property type="evidence" value="ECO:0007669"/>
    <property type="project" value="TreeGrafter"/>
</dbReference>
<dbReference type="Pfam" id="PF00440">
    <property type="entry name" value="TetR_N"/>
    <property type="match status" value="1"/>
</dbReference>
<keyword evidence="7" id="KW-1185">Reference proteome</keyword>
<dbReference type="Gene3D" id="1.10.10.60">
    <property type="entry name" value="Homeodomain-like"/>
    <property type="match status" value="1"/>
</dbReference>
<dbReference type="Proteomes" id="UP000226079">
    <property type="component" value="Unassembled WGS sequence"/>
</dbReference>
<dbReference type="InterPro" id="IPR050109">
    <property type="entry name" value="HTH-type_TetR-like_transc_reg"/>
</dbReference>
<dbReference type="PANTHER" id="PTHR30055:SF239">
    <property type="entry name" value="TRANSCRIPTIONAL REGULATORY PROTEIN"/>
    <property type="match status" value="1"/>
</dbReference>
<keyword evidence="2 4" id="KW-0238">DNA-binding</keyword>
<keyword evidence="1" id="KW-0805">Transcription regulation</keyword>
<evidence type="ECO:0000256" key="4">
    <source>
        <dbReference type="PROSITE-ProRule" id="PRU00335"/>
    </source>
</evidence>
<dbReference type="InterPro" id="IPR001647">
    <property type="entry name" value="HTH_TetR"/>
</dbReference>
<dbReference type="AlphaFoldDB" id="A0A2A9CTY7"/>
<dbReference type="PROSITE" id="PS50977">
    <property type="entry name" value="HTH_TETR_2"/>
    <property type="match status" value="1"/>
</dbReference>
<dbReference type="RefSeq" id="WP_098460955.1">
    <property type="nucleotide sequence ID" value="NZ_PDJC01000001.1"/>
</dbReference>
<dbReference type="SUPFAM" id="SSF48498">
    <property type="entry name" value="Tetracyclin repressor-like, C-terminal domain"/>
    <property type="match status" value="1"/>
</dbReference>
<feature type="DNA-binding region" description="H-T-H motif" evidence="4">
    <location>
        <begin position="29"/>
        <end position="48"/>
    </location>
</feature>
<dbReference type="InterPro" id="IPR025996">
    <property type="entry name" value="MT1864/Rv1816-like_C"/>
</dbReference>
<protein>
    <submittedName>
        <fullName evidence="6">TetR family transcriptional regulator</fullName>
    </submittedName>
</protein>
<dbReference type="Gene3D" id="1.10.357.10">
    <property type="entry name" value="Tetracycline Repressor, domain 2"/>
    <property type="match status" value="1"/>
</dbReference>
<name>A0A2A9CTY7_9ACTN</name>
<sequence>MPTPARTSTAQIVAAGRSLASAEGLDALTMQRVAALVGVRAPSLYKRVPSRAALVRLVASDLLAELGAALADSGGSGDPEADLTRLAHAFRAFALAEPGILSLVFSPLPAEMAPDPQDVARSVEPLLVLTGAMVGPQRALPAARTLTAWISGFARMEGQGAFGLGGSVDEAFDFGLDVLLAGLRGAGSAH</sequence>
<evidence type="ECO:0000259" key="5">
    <source>
        <dbReference type="PROSITE" id="PS50977"/>
    </source>
</evidence>
<accession>A0A2A9CTY7</accession>
<evidence type="ECO:0000256" key="1">
    <source>
        <dbReference type="ARBA" id="ARBA00023015"/>
    </source>
</evidence>
<dbReference type="InterPro" id="IPR036271">
    <property type="entry name" value="Tet_transcr_reg_TetR-rel_C_sf"/>
</dbReference>
<evidence type="ECO:0000313" key="7">
    <source>
        <dbReference type="Proteomes" id="UP000226079"/>
    </source>
</evidence>
<organism evidence="6 7">
    <name type="scientific">Propionicimonas paludicola</name>
    <dbReference type="NCBI Taxonomy" id="185243"/>
    <lineage>
        <taxon>Bacteria</taxon>
        <taxon>Bacillati</taxon>
        <taxon>Actinomycetota</taxon>
        <taxon>Actinomycetes</taxon>
        <taxon>Propionibacteriales</taxon>
        <taxon>Nocardioidaceae</taxon>
        <taxon>Propionicimonas</taxon>
    </lineage>
</organism>